<dbReference type="AlphaFoldDB" id="G3H7I0"/>
<sequence length="126" mass="13953">MDATVTHFTKAYRALCCLVLNPEKCEFGVCSWDLSSRAVTQARNEAVKELPLITVSDSVRPEAERHQEVNSHCEQCVVIGSHMLLGQVKTLEASLGIQLLTMVCLPWDKQWSSESCMVPVGGWEGC</sequence>
<organism evidence="1 2">
    <name type="scientific">Cricetulus griseus</name>
    <name type="common">Chinese hamster</name>
    <name type="synonym">Cricetulus barabensis griseus</name>
    <dbReference type="NCBI Taxonomy" id="10029"/>
    <lineage>
        <taxon>Eukaryota</taxon>
        <taxon>Metazoa</taxon>
        <taxon>Chordata</taxon>
        <taxon>Craniata</taxon>
        <taxon>Vertebrata</taxon>
        <taxon>Euteleostomi</taxon>
        <taxon>Mammalia</taxon>
        <taxon>Eutheria</taxon>
        <taxon>Euarchontoglires</taxon>
        <taxon>Glires</taxon>
        <taxon>Rodentia</taxon>
        <taxon>Myomorpha</taxon>
        <taxon>Muroidea</taxon>
        <taxon>Cricetidae</taxon>
        <taxon>Cricetinae</taxon>
        <taxon>Cricetulus</taxon>
    </lineage>
</organism>
<name>G3H7I0_CRIGR</name>
<accession>G3H7I0</accession>
<dbReference type="EMBL" id="JH000195">
    <property type="protein sequence ID" value="EGW10144.1"/>
    <property type="molecule type" value="Genomic_DNA"/>
</dbReference>
<dbReference type="InParanoid" id="G3H7I0"/>
<reference evidence="2" key="1">
    <citation type="journal article" date="2011" name="Nat. Biotechnol.">
        <title>The genomic sequence of the Chinese hamster ovary (CHO)-K1 cell line.</title>
        <authorList>
            <person name="Xu X."/>
            <person name="Nagarajan H."/>
            <person name="Lewis N.E."/>
            <person name="Pan S."/>
            <person name="Cai Z."/>
            <person name="Liu X."/>
            <person name="Chen W."/>
            <person name="Xie M."/>
            <person name="Wang W."/>
            <person name="Hammond S."/>
            <person name="Andersen M.R."/>
            <person name="Neff N."/>
            <person name="Passarelli B."/>
            <person name="Koh W."/>
            <person name="Fan H.C."/>
            <person name="Wang J."/>
            <person name="Gui Y."/>
            <person name="Lee K.H."/>
            <person name="Betenbaugh M.J."/>
            <person name="Quake S.R."/>
            <person name="Famili I."/>
            <person name="Palsson B.O."/>
            <person name="Wang J."/>
        </authorList>
    </citation>
    <scope>NUCLEOTIDE SEQUENCE [LARGE SCALE GENOMIC DNA]</scope>
    <source>
        <strain evidence="2">CHO K1 cell line</strain>
    </source>
</reference>
<evidence type="ECO:0000313" key="2">
    <source>
        <dbReference type="Proteomes" id="UP000001075"/>
    </source>
</evidence>
<protein>
    <submittedName>
        <fullName evidence="1">Uncharacterized protein</fullName>
    </submittedName>
</protein>
<proteinExistence type="predicted"/>
<dbReference type="Proteomes" id="UP000001075">
    <property type="component" value="Unassembled WGS sequence"/>
</dbReference>
<gene>
    <name evidence="1" type="ORF">I79_006312</name>
</gene>
<evidence type="ECO:0000313" key="1">
    <source>
        <dbReference type="EMBL" id="EGW10144.1"/>
    </source>
</evidence>